<proteinExistence type="predicted"/>
<dbReference type="AlphaFoldDB" id="A0AAW2N505"/>
<protein>
    <submittedName>
        <fullName evidence="1">Uncharacterized protein</fullName>
    </submittedName>
</protein>
<dbReference type="InterPro" id="IPR036691">
    <property type="entry name" value="Endo/exonu/phosph_ase_sf"/>
</dbReference>
<dbReference type="PANTHER" id="PTHR33116:SF78">
    <property type="entry name" value="OS12G0587133 PROTEIN"/>
    <property type="match status" value="1"/>
</dbReference>
<organism evidence="1">
    <name type="scientific">Sesamum calycinum</name>
    <dbReference type="NCBI Taxonomy" id="2727403"/>
    <lineage>
        <taxon>Eukaryota</taxon>
        <taxon>Viridiplantae</taxon>
        <taxon>Streptophyta</taxon>
        <taxon>Embryophyta</taxon>
        <taxon>Tracheophyta</taxon>
        <taxon>Spermatophyta</taxon>
        <taxon>Magnoliopsida</taxon>
        <taxon>eudicotyledons</taxon>
        <taxon>Gunneridae</taxon>
        <taxon>Pentapetalae</taxon>
        <taxon>asterids</taxon>
        <taxon>lamiids</taxon>
        <taxon>Lamiales</taxon>
        <taxon>Pedaliaceae</taxon>
        <taxon>Sesamum</taxon>
    </lineage>
</organism>
<dbReference type="EMBL" id="JACGWM010000012">
    <property type="protein sequence ID" value="KAL0337496.1"/>
    <property type="molecule type" value="Genomic_DNA"/>
</dbReference>
<dbReference type="SUPFAM" id="SSF56219">
    <property type="entry name" value="DNase I-like"/>
    <property type="match status" value="1"/>
</dbReference>
<accession>A0AAW2N505</accession>
<reference evidence="1" key="2">
    <citation type="journal article" date="2024" name="Plant">
        <title>Genomic evolution and insights into agronomic trait innovations of Sesamum species.</title>
        <authorList>
            <person name="Miao H."/>
            <person name="Wang L."/>
            <person name="Qu L."/>
            <person name="Liu H."/>
            <person name="Sun Y."/>
            <person name="Le M."/>
            <person name="Wang Q."/>
            <person name="Wei S."/>
            <person name="Zheng Y."/>
            <person name="Lin W."/>
            <person name="Duan Y."/>
            <person name="Cao H."/>
            <person name="Xiong S."/>
            <person name="Wang X."/>
            <person name="Wei L."/>
            <person name="Li C."/>
            <person name="Ma Q."/>
            <person name="Ju M."/>
            <person name="Zhao R."/>
            <person name="Li G."/>
            <person name="Mu C."/>
            <person name="Tian Q."/>
            <person name="Mei H."/>
            <person name="Zhang T."/>
            <person name="Gao T."/>
            <person name="Zhang H."/>
        </authorList>
    </citation>
    <scope>NUCLEOTIDE SEQUENCE</scope>
    <source>
        <strain evidence="1">KEN8</strain>
    </source>
</reference>
<evidence type="ECO:0000313" key="1">
    <source>
        <dbReference type="EMBL" id="KAL0337496.1"/>
    </source>
</evidence>
<gene>
    <name evidence="1" type="ORF">Scaly_2024700</name>
</gene>
<dbReference type="Gene3D" id="3.60.10.10">
    <property type="entry name" value="Endonuclease/exonuclease/phosphatase"/>
    <property type="match status" value="1"/>
</dbReference>
<dbReference type="PANTHER" id="PTHR33116">
    <property type="entry name" value="REVERSE TRANSCRIPTASE ZINC-BINDING DOMAIN-CONTAINING PROTEIN-RELATED-RELATED"/>
    <property type="match status" value="1"/>
</dbReference>
<reference evidence="1" key="1">
    <citation type="submission" date="2020-06" db="EMBL/GenBank/DDBJ databases">
        <authorList>
            <person name="Li T."/>
            <person name="Hu X."/>
            <person name="Zhang T."/>
            <person name="Song X."/>
            <person name="Zhang H."/>
            <person name="Dai N."/>
            <person name="Sheng W."/>
            <person name="Hou X."/>
            <person name="Wei L."/>
        </authorList>
    </citation>
    <scope>NUCLEOTIDE SEQUENCE</scope>
    <source>
        <strain evidence="1">KEN8</strain>
        <tissue evidence="1">Leaf</tissue>
    </source>
</reference>
<comment type="caution">
    <text evidence="1">The sequence shown here is derived from an EMBL/GenBank/DDBJ whole genome shotgun (WGS) entry which is preliminary data.</text>
</comment>
<name>A0AAW2N505_9LAMI</name>
<sequence length="405" mass="46096">MGDFNTVVDTSEVCGVSGDISAAMDEFKGFLTETGLITLPMQGNTFTWHNCSTDSRSLWKRLDRMLVNDTWLELWPGTQYVSLNPRIIVLKGELQNPLVMLLGFDNYLASSPDFIPMVHSIWRNEVVGTSMPWASRILSHEDGFRLTRTVSAEDKSPGPDGYTAVFYKRRGLLWWLFQLGFADDLLLFCEAHDPSIVVFQRGHEMFATLSGLHVNPAKTQLILSKATRHDSVRLLATHDFQEGQLPVKYLGLPLISSRLSLVNCRPLWDKIERSIQGWARISLSFEARVQLIKLVLMALNSYLAIPFILPKGIIKEIEKRLQNFLWKGIAGTGYSKVAWPQVCNPVDEGGLGVRDMQSLNLALMSKRLWEVIQWNPSSLWVQWIYHIQMRNKLVWIVFLTVGSWG</sequence>